<dbReference type="RefSeq" id="WP_008634243.1">
    <property type="nucleotide sequence ID" value="NZ_AFXZ01000002.1"/>
</dbReference>
<dbReference type="GO" id="GO:0016020">
    <property type="term" value="C:membrane"/>
    <property type="evidence" value="ECO:0007669"/>
    <property type="project" value="UniProtKB-SubCell"/>
</dbReference>
<evidence type="ECO:0008006" key="8">
    <source>
        <dbReference type="Google" id="ProtNLM"/>
    </source>
</evidence>
<keyword evidence="7" id="KW-1185">Reference proteome</keyword>
<dbReference type="STRING" id="1046627.BZARG_189"/>
<comment type="subcellular location">
    <subcellularLocation>
        <location evidence="1">Membrane</location>
        <topology evidence="1">Multi-pass membrane protein</topology>
    </subcellularLocation>
</comment>
<evidence type="ECO:0000256" key="5">
    <source>
        <dbReference type="SAM" id="Phobius"/>
    </source>
</evidence>
<dbReference type="Proteomes" id="UP000003730">
    <property type="component" value="Unassembled WGS sequence"/>
</dbReference>
<evidence type="ECO:0000256" key="1">
    <source>
        <dbReference type="ARBA" id="ARBA00004141"/>
    </source>
</evidence>
<dbReference type="eggNOG" id="ENOG5032ZCZ">
    <property type="taxonomic scope" value="Bacteria"/>
</dbReference>
<keyword evidence="4 5" id="KW-0472">Membrane</keyword>
<evidence type="ECO:0000256" key="3">
    <source>
        <dbReference type="ARBA" id="ARBA00022989"/>
    </source>
</evidence>
<sequence>MDLLTALTWFSCLAFIFFGINCFYSKFIASEFMRYGLPKFRNLTGYLQLIGAVGLIVGLSFSPILLIISSLGLCLLMLAGFAVRIKIKDNFFKSSPSFGFAVLNLFIALKAFSIYF</sequence>
<evidence type="ECO:0000313" key="6">
    <source>
        <dbReference type="EMBL" id="EGV44787.1"/>
    </source>
</evidence>
<comment type="caution">
    <text evidence="6">The sequence shown here is derived from an EMBL/GenBank/DDBJ whole genome shotgun (WGS) entry which is preliminary data.</text>
</comment>
<protein>
    <recommendedName>
        <fullName evidence="8">DoxX family protein</fullName>
    </recommendedName>
</protein>
<feature type="transmembrane region" description="Helical" evidence="5">
    <location>
        <begin position="97"/>
        <end position="115"/>
    </location>
</feature>
<keyword evidence="2 5" id="KW-0812">Transmembrane</keyword>
<evidence type="ECO:0000256" key="4">
    <source>
        <dbReference type="ARBA" id="ARBA00023136"/>
    </source>
</evidence>
<proteinExistence type="predicted"/>
<dbReference type="InterPro" id="IPR032808">
    <property type="entry name" value="DoxX"/>
</dbReference>
<dbReference type="AlphaFoldDB" id="G2E9H9"/>
<reference evidence="6 7" key="1">
    <citation type="journal article" date="2008" name="Int. J. Syst. Evol. Microbiol.">
        <title>Bizionia argentinensis sp. nov., isolated from surface marine water in Antarctica.</title>
        <authorList>
            <person name="Bercovich A."/>
            <person name="Vazquez S.C."/>
            <person name="Yankilevich P."/>
            <person name="Coria S.H."/>
            <person name="Foti M."/>
            <person name="Hernandez E."/>
            <person name="Vidal A."/>
            <person name="Ruberto L."/>
            <person name="Melo C."/>
            <person name="Marenssi S."/>
            <person name="Criscuolo M."/>
            <person name="Memoli M."/>
            <person name="Arguelles M."/>
            <person name="Mac Cormack W.P."/>
        </authorList>
    </citation>
    <scope>NUCLEOTIDE SEQUENCE [LARGE SCALE GENOMIC DNA]</scope>
    <source>
        <strain evidence="6 7">JUB59</strain>
    </source>
</reference>
<evidence type="ECO:0000313" key="7">
    <source>
        <dbReference type="Proteomes" id="UP000003730"/>
    </source>
</evidence>
<dbReference type="EMBL" id="AFXZ01000002">
    <property type="protein sequence ID" value="EGV44787.1"/>
    <property type="molecule type" value="Genomic_DNA"/>
</dbReference>
<name>G2E9H9_9FLAO</name>
<feature type="transmembrane region" description="Helical" evidence="5">
    <location>
        <begin position="6"/>
        <end position="24"/>
    </location>
</feature>
<evidence type="ECO:0000256" key="2">
    <source>
        <dbReference type="ARBA" id="ARBA00022692"/>
    </source>
</evidence>
<dbReference type="Pfam" id="PF13564">
    <property type="entry name" value="DoxX_2"/>
    <property type="match status" value="1"/>
</dbReference>
<keyword evidence="3 5" id="KW-1133">Transmembrane helix</keyword>
<accession>G2E9H9</accession>
<organism evidence="6 7">
    <name type="scientific">Bizionia argentinensis JUB59</name>
    <dbReference type="NCBI Taxonomy" id="1046627"/>
    <lineage>
        <taxon>Bacteria</taxon>
        <taxon>Pseudomonadati</taxon>
        <taxon>Bacteroidota</taxon>
        <taxon>Flavobacteriia</taxon>
        <taxon>Flavobacteriales</taxon>
        <taxon>Flavobacteriaceae</taxon>
        <taxon>Bizionia</taxon>
    </lineage>
</organism>
<gene>
    <name evidence="6" type="ORF">BZARG_189</name>
</gene>
<feature type="transmembrane region" description="Helical" evidence="5">
    <location>
        <begin position="45"/>
        <end position="61"/>
    </location>
</feature>
<dbReference type="OrthoDB" id="799482at2"/>